<name>A0ACB8G5M3_9SAUR</name>
<dbReference type="Proteomes" id="UP000827872">
    <property type="component" value="Linkage Group LG02"/>
</dbReference>
<comment type="caution">
    <text evidence="1">The sequence shown here is derived from an EMBL/GenBank/DDBJ whole genome shotgun (WGS) entry which is preliminary data.</text>
</comment>
<gene>
    <name evidence="1" type="ORF">K3G42_032924</name>
</gene>
<keyword evidence="2" id="KW-1185">Reference proteome</keyword>
<reference evidence="1" key="1">
    <citation type="submission" date="2021-08" db="EMBL/GenBank/DDBJ databases">
        <title>The first chromosome-level gecko genome reveals the dynamic sex chromosomes of Neotropical dwarf geckos (Sphaerodactylidae: Sphaerodactylus).</title>
        <authorList>
            <person name="Pinto B.J."/>
            <person name="Keating S.E."/>
            <person name="Gamble T."/>
        </authorList>
    </citation>
    <scope>NUCLEOTIDE SEQUENCE</scope>
    <source>
        <strain evidence="1">TG3544</strain>
    </source>
</reference>
<organism evidence="1 2">
    <name type="scientific">Sphaerodactylus townsendi</name>
    <dbReference type="NCBI Taxonomy" id="933632"/>
    <lineage>
        <taxon>Eukaryota</taxon>
        <taxon>Metazoa</taxon>
        <taxon>Chordata</taxon>
        <taxon>Craniata</taxon>
        <taxon>Vertebrata</taxon>
        <taxon>Euteleostomi</taxon>
        <taxon>Lepidosauria</taxon>
        <taxon>Squamata</taxon>
        <taxon>Bifurcata</taxon>
        <taxon>Gekkota</taxon>
        <taxon>Sphaerodactylidae</taxon>
        <taxon>Sphaerodactylus</taxon>
    </lineage>
</organism>
<proteinExistence type="predicted"/>
<accession>A0ACB8G5M3</accession>
<evidence type="ECO:0000313" key="1">
    <source>
        <dbReference type="EMBL" id="KAH8015033.1"/>
    </source>
</evidence>
<protein>
    <submittedName>
        <fullName evidence="1">Uncharacterized protein</fullName>
    </submittedName>
</protein>
<dbReference type="EMBL" id="CM037615">
    <property type="protein sequence ID" value="KAH8015033.1"/>
    <property type="molecule type" value="Genomic_DNA"/>
</dbReference>
<sequence length="323" mass="36664">MKPHNIRGETFKHCFLSLGFTEGEVVTPVEVQTIMIPSKLQICLLIAGYLTYLMVGASIFQVLERDEDRKQQAAVLRMKEDFLQNFSSLTPVEVEIFVKKLTEAVRMGMDPTGNENSNWDFSNSFFFVGSMLSTIGYGNLSPKTAGGQLFCVVFALFGIPLNIVFLHHIGKILSLLCERLAKCLYRKGVKKKTTRVLTLLFFLVMGILVFICVPSVIFQVMEDWTYSEAIYFAFITLSTIGFGDYIIGRQQSKRYFPYYRMLVAIWIIFGLAWIALLFNLLTNLLEDPDAKPAEELLPVKPSTRRKRKSKGCPADQFPLENGL</sequence>
<evidence type="ECO:0000313" key="2">
    <source>
        <dbReference type="Proteomes" id="UP000827872"/>
    </source>
</evidence>